<accession>A0A841GXK8</accession>
<keyword evidence="2" id="KW-1185">Reference proteome</keyword>
<sequence length="277" mass="29644">MNVVFPRAELAPGGVTRAFTYRGYANGATLVRNAECTVPATRGAMERITRTFIREGAPGEPTMQVMADPWVVVVTACQNGGTYPSCEDQPTDIPVMENDCAFYGTCSPTSPSGGGGGGGGGNPSMSCDPNVDPTCNQLLSDHDKQLIKNAIAAFVRPKAEISDSATAEMCEQLLNTFNSMVTSGEVFKGKYDTPSGTRDHYGAWDEGSGTIHIEPKTLVLALSGDYYELAATALHEAGHELGYRHPLGSHQVGNYLIYMDYPFDLLNPGENSCLKSR</sequence>
<gene>
    <name evidence="1" type="ORF">HNQ61_002105</name>
</gene>
<protein>
    <submittedName>
        <fullName evidence="1">Uncharacterized protein</fullName>
    </submittedName>
</protein>
<evidence type="ECO:0000313" key="2">
    <source>
        <dbReference type="Proteomes" id="UP000582837"/>
    </source>
</evidence>
<dbReference type="SUPFAM" id="SSF55486">
    <property type="entry name" value="Metalloproteases ('zincins'), catalytic domain"/>
    <property type="match status" value="1"/>
</dbReference>
<dbReference type="Proteomes" id="UP000582837">
    <property type="component" value="Unassembled WGS sequence"/>
</dbReference>
<evidence type="ECO:0000313" key="1">
    <source>
        <dbReference type="EMBL" id="MBB6070484.1"/>
    </source>
</evidence>
<organism evidence="1 2">
    <name type="scientific">Longimicrobium terrae</name>
    <dbReference type="NCBI Taxonomy" id="1639882"/>
    <lineage>
        <taxon>Bacteria</taxon>
        <taxon>Pseudomonadati</taxon>
        <taxon>Gemmatimonadota</taxon>
        <taxon>Longimicrobiia</taxon>
        <taxon>Longimicrobiales</taxon>
        <taxon>Longimicrobiaceae</taxon>
        <taxon>Longimicrobium</taxon>
    </lineage>
</organism>
<proteinExistence type="predicted"/>
<name>A0A841GXK8_9BACT</name>
<dbReference type="EMBL" id="JACHIA010000005">
    <property type="protein sequence ID" value="MBB6070484.1"/>
    <property type="molecule type" value="Genomic_DNA"/>
</dbReference>
<reference evidence="1 2" key="1">
    <citation type="submission" date="2020-08" db="EMBL/GenBank/DDBJ databases">
        <title>Genomic Encyclopedia of Type Strains, Phase IV (KMG-IV): sequencing the most valuable type-strain genomes for metagenomic binning, comparative biology and taxonomic classification.</title>
        <authorList>
            <person name="Goeker M."/>
        </authorList>
    </citation>
    <scope>NUCLEOTIDE SEQUENCE [LARGE SCALE GENOMIC DNA]</scope>
    <source>
        <strain evidence="1 2">DSM 29007</strain>
    </source>
</reference>
<dbReference type="AlphaFoldDB" id="A0A841GXK8"/>
<comment type="caution">
    <text evidence="1">The sequence shown here is derived from an EMBL/GenBank/DDBJ whole genome shotgun (WGS) entry which is preliminary data.</text>
</comment>
<dbReference type="RefSeq" id="WP_170034302.1">
    <property type="nucleotide sequence ID" value="NZ_JABDTL010000001.1"/>
</dbReference>